<evidence type="ECO:0000256" key="1">
    <source>
        <dbReference type="SAM" id="MobiDB-lite"/>
    </source>
</evidence>
<evidence type="ECO:0000313" key="2">
    <source>
        <dbReference type="EMBL" id="KAG8467130.1"/>
    </source>
</evidence>
<dbReference type="AlphaFoldDB" id="A0A8J5XSK6"/>
<keyword evidence="3" id="KW-1185">Reference proteome</keyword>
<accession>A0A8J5XSK6</accession>
<feature type="compositionally biased region" description="Basic and acidic residues" evidence="1">
    <location>
        <begin position="232"/>
        <end position="253"/>
    </location>
</feature>
<comment type="caution">
    <text evidence="2">The sequence shown here is derived from an EMBL/GenBank/DDBJ whole genome shotgun (WGS) entry which is preliminary data.</text>
</comment>
<protein>
    <submittedName>
        <fullName evidence="2">Uncharacterized protein</fullName>
    </submittedName>
</protein>
<name>A0A8J5XSK6_DIALT</name>
<proteinExistence type="predicted"/>
<feature type="region of interest" description="Disordered" evidence="1">
    <location>
        <begin position="225"/>
        <end position="253"/>
    </location>
</feature>
<dbReference type="Proteomes" id="UP000751190">
    <property type="component" value="Unassembled WGS sequence"/>
</dbReference>
<dbReference type="EMBL" id="JAGTXO010000006">
    <property type="protein sequence ID" value="KAG8467130.1"/>
    <property type="molecule type" value="Genomic_DNA"/>
</dbReference>
<evidence type="ECO:0000313" key="3">
    <source>
        <dbReference type="Proteomes" id="UP000751190"/>
    </source>
</evidence>
<gene>
    <name evidence="2" type="ORF">KFE25_000446</name>
</gene>
<organism evidence="2 3">
    <name type="scientific">Diacronema lutheri</name>
    <name type="common">Unicellular marine alga</name>
    <name type="synonym">Monochrysis lutheri</name>
    <dbReference type="NCBI Taxonomy" id="2081491"/>
    <lineage>
        <taxon>Eukaryota</taxon>
        <taxon>Haptista</taxon>
        <taxon>Haptophyta</taxon>
        <taxon>Pavlovophyceae</taxon>
        <taxon>Pavlovales</taxon>
        <taxon>Pavlovaceae</taxon>
        <taxon>Diacronema</taxon>
    </lineage>
</organism>
<sequence>MGEWFTPNIIGGAQERVPGGRAAGAEHVDRAARLHERLGDMRDEVAAATAVRETYATAADFADVSIATRAARAPSLRAPVQPRARADKTPLDAFFERQARTTNEAIGSFAEWDGEGNRVKTLARMPRMPELRHKLTLGELGAPLSAQQLLSTDALRRQAFERAAIARDAAAVAERRAAFEPVERGLRGVRGADVAADPALAAALRALKHRVALVDRHREIAAALSRRTPTSSREHGEWWEHAAHAPRPEKSAS</sequence>
<reference evidence="2" key="1">
    <citation type="submission" date="2021-05" db="EMBL/GenBank/DDBJ databases">
        <title>The genome of the haptophyte Pavlova lutheri (Diacronema luteri, Pavlovales) - a model for lipid biosynthesis in eukaryotic algae.</title>
        <authorList>
            <person name="Hulatt C.J."/>
            <person name="Posewitz M.C."/>
        </authorList>
    </citation>
    <scope>NUCLEOTIDE SEQUENCE</scope>
    <source>
        <strain evidence="2">NIVA-4/92</strain>
    </source>
</reference>